<name>A0A8J2YV08_9PROT</name>
<dbReference type="Pfam" id="PF02353">
    <property type="entry name" value="CMAS"/>
    <property type="match status" value="1"/>
</dbReference>
<dbReference type="PIRSF" id="PIRSF003085">
    <property type="entry name" value="CMAS"/>
    <property type="match status" value="1"/>
</dbReference>
<dbReference type="EMBL" id="BMJQ01000008">
    <property type="protein sequence ID" value="GGF25088.1"/>
    <property type="molecule type" value="Genomic_DNA"/>
</dbReference>
<evidence type="ECO:0000313" key="7">
    <source>
        <dbReference type="Proteomes" id="UP000646365"/>
    </source>
</evidence>
<evidence type="ECO:0000256" key="2">
    <source>
        <dbReference type="ARBA" id="ARBA00022603"/>
    </source>
</evidence>
<keyword evidence="2" id="KW-0489">Methyltransferase</keyword>
<dbReference type="GO" id="GO:0032259">
    <property type="term" value="P:methylation"/>
    <property type="evidence" value="ECO:0007669"/>
    <property type="project" value="UniProtKB-KW"/>
</dbReference>
<dbReference type="InterPro" id="IPR029063">
    <property type="entry name" value="SAM-dependent_MTases_sf"/>
</dbReference>
<organism evidence="6 7">
    <name type="scientific">Aliidongia dinghuensis</name>
    <dbReference type="NCBI Taxonomy" id="1867774"/>
    <lineage>
        <taxon>Bacteria</taxon>
        <taxon>Pseudomonadati</taxon>
        <taxon>Pseudomonadota</taxon>
        <taxon>Alphaproteobacteria</taxon>
        <taxon>Rhodospirillales</taxon>
        <taxon>Dongiaceae</taxon>
        <taxon>Aliidongia</taxon>
    </lineage>
</organism>
<dbReference type="Proteomes" id="UP000646365">
    <property type="component" value="Unassembled WGS sequence"/>
</dbReference>
<evidence type="ECO:0000313" key="6">
    <source>
        <dbReference type="EMBL" id="GGF25088.1"/>
    </source>
</evidence>
<keyword evidence="5" id="KW-0443">Lipid metabolism</keyword>
<dbReference type="GO" id="GO:0008168">
    <property type="term" value="F:methyltransferase activity"/>
    <property type="evidence" value="ECO:0007669"/>
    <property type="project" value="UniProtKB-KW"/>
</dbReference>
<keyword evidence="7" id="KW-1185">Reference proteome</keyword>
<dbReference type="RefSeq" id="WP_189047852.1">
    <property type="nucleotide sequence ID" value="NZ_BMJQ01000008.1"/>
</dbReference>
<accession>A0A8J2YV08</accession>
<comment type="similarity">
    <text evidence="1">Belongs to the CFA/CMAS family.</text>
</comment>
<dbReference type="InterPro" id="IPR003333">
    <property type="entry name" value="CMAS"/>
</dbReference>
<dbReference type="CDD" id="cd02440">
    <property type="entry name" value="AdoMet_MTases"/>
    <property type="match status" value="1"/>
</dbReference>
<evidence type="ECO:0000256" key="1">
    <source>
        <dbReference type="ARBA" id="ARBA00010815"/>
    </source>
</evidence>
<dbReference type="Gene3D" id="3.40.50.150">
    <property type="entry name" value="Vaccinia Virus protein VP39"/>
    <property type="match status" value="1"/>
</dbReference>
<evidence type="ECO:0000256" key="3">
    <source>
        <dbReference type="ARBA" id="ARBA00022679"/>
    </source>
</evidence>
<protein>
    <submittedName>
        <fullName evidence="6">Cyclopropane-fatty-acyl-phospholipid synthase</fullName>
    </submittedName>
</protein>
<reference evidence="6" key="1">
    <citation type="journal article" date="2014" name="Int. J. Syst. Evol. Microbiol.">
        <title>Complete genome sequence of Corynebacterium casei LMG S-19264T (=DSM 44701T), isolated from a smear-ripened cheese.</title>
        <authorList>
            <consortium name="US DOE Joint Genome Institute (JGI-PGF)"/>
            <person name="Walter F."/>
            <person name="Albersmeier A."/>
            <person name="Kalinowski J."/>
            <person name="Ruckert C."/>
        </authorList>
    </citation>
    <scope>NUCLEOTIDE SEQUENCE</scope>
    <source>
        <strain evidence="6">CGMCC 1.15725</strain>
    </source>
</reference>
<dbReference type="GO" id="GO:0008610">
    <property type="term" value="P:lipid biosynthetic process"/>
    <property type="evidence" value="ECO:0007669"/>
    <property type="project" value="InterPro"/>
</dbReference>
<gene>
    <name evidence="6" type="ORF">GCM10011611_33930</name>
</gene>
<dbReference type="PANTHER" id="PTHR43667:SF1">
    <property type="entry name" value="CYCLOPROPANE-FATTY-ACYL-PHOSPHOLIPID SYNTHASE"/>
    <property type="match status" value="1"/>
</dbReference>
<keyword evidence="3" id="KW-0808">Transferase</keyword>
<dbReference type="PANTHER" id="PTHR43667">
    <property type="entry name" value="CYCLOPROPANE-FATTY-ACYL-PHOSPHOLIPID SYNTHASE"/>
    <property type="match status" value="1"/>
</dbReference>
<comment type="caution">
    <text evidence="6">The sequence shown here is derived from an EMBL/GenBank/DDBJ whole genome shotgun (WGS) entry which is preliminary data.</text>
</comment>
<sequence>MLLAHLLRHLIRRGRLTVIDSSGRTHIFGELPGPVSTIRLHTKTLERRLFFNPRLAVGEAYMDGSMTLVEGDIYDFLSLLMGNISTAPRSVALSPLYNGVDRWARWMQQHNPVGRAQQNVAHHYDLSSTLYDLFLDADRQYSCAYFERTTDDLETAQANKKRHIASKLLLKPGQKLLDIGSGWGGLGLYLAQAAGVDVTGLTLSTEQHKMSNDRAATAGLSDRVRFEMRDYRLDQGRYDRIVSVGMFEHVGVNHYGEYFDKIHDLLTDDGVALIHAIGRQDGPGTTNPWIRKYIFPGGYCPALSEVLPAIERARLQLMDIEILRLHYAETLRHWRQRFLTHWEKVKALYDERFCRMWEFYLAASEAGFRVQDLMVFQIQLAKRVDAVPMTRDYMNEWKAAHPLVSALPPRQAGCAD</sequence>
<evidence type="ECO:0000256" key="5">
    <source>
        <dbReference type="ARBA" id="ARBA00023098"/>
    </source>
</evidence>
<evidence type="ECO:0000256" key="4">
    <source>
        <dbReference type="ARBA" id="ARBA00022691"/>
    </source>
</evidence>
<reference evidence="6" key="2">
    <citation type="submission" date="2020-09" db="EMBL/GenBank/DDBJ databases">
        <authorList>
            <person name="Sun Q."/>
            <person name="Zhou Y."/>
        </authorList>
    </citation>
    <scope>NUCLEOTIDE SEQUENCE</scope>
    <source>
        <strain evidence="6">CGMCC 1.15725</strain>
    </source>
</reference>
<keyword evidence="4" id="KW-0949">S-adenosyl-L-methionine</keyword>
<dbReference type="SUPFAM" id="SSF53335">
    <property type="entry name" value="S-adenosyl-L-methionine-dependent methyltransferases"/>
    <property type="match status" value="1"/>
</dbReference>
<proteinExistence type="inferred from homology"/>
<dbReference type="AlphaFoldDB" id="A0A8J2YV08"/>
<dbReference type="InterPro" id="IPR050723">
    <property type="entry name" value="CFA/CMAS"/>
</dbReference>